<proteinExistence type="predicted"/>
<evidence type="ECO:0000313" key="2">
    <source>
        <dbReference type="Proteomes" id="UP000482960"/>
    </source>
</evidence>
<keyword evidence="2" id="KW-1185">Reference proteome</keyword>
<accession>A0A6V8LQR6</accession>
<sequence>MSTDAEVDLPRMQAGGSPQHLLLTLLGDYWYGQRAPLPSAALVALLGSSASPRSARAPR</sequence>
<dbReference type="Proteomes" id="UP000482960">
    <property type="component" value="Unassembled WGS sequence"/>
</dbReference>
<comment type="caution">
    <text evidence="1">The sequence shown here is derived from an EMBL/GenBank/DDBJ whole genome shotgun (WGS) entry which is preliminary data.</text>
</comment>
<name>A0A6V8LQR6_9ACTN</name>
<dbReference type="AlphaFoldDB" id="A0A6V8LQR6"/>
<dbReference type="EMBL" id="BLPG01000001">
    <property type="protein sequence ID" value="GFJ95065.1"/>
    <property type="molecule type" value="Genomic_DNA"/>
</dbReference>
<reference evidence="1 2" key="2">
    <citation type="submission" date="2020-03" db="EMBL/GenBank/DDBJ databases">
        <authorList>
            <person name="Ichikawa N."/>
            <person name="Kimura A."/>
            <person name="Kitahashi Y."/>
            <person name="Uohara A."/>
        </authorList>
    </citation>
    <scope>NUCLEOTIDE SEQUENCE [LARGE SCALE GENOMIC DNA]</scope>
    <source>
        <strain evidence="1 2">NBRC 108638</strain>
    </source>
</reference>
<evidence type="ECO:0000313" key="1">
    <source>
        <dbReference type="EMBL" id="GFJ95065.1"/>
    </source>
</evidence>
<dbReference type="RefSeq" id="WP_246278445.1">
    <property type="nucleotide sequence ID" value="NZ_BLPG01000001.1"/>
</dbReference>
<reference evidence="1 2" key="1">
    <citation type="submission" date="2020-03" db="EMBL/GenBank/DDBJ databases">
        <title>Whole genome shotgun sequence of Phytohabitans rumicis NBRC 108638.</title>
        <authorList>
            <person name="Komaki H."/>
            <person name="Tamura T."/>
        </authorList>
    </citation>
    <scope>NUCLEOTIDE SEQUENCE [LARGE SCALE GENOMIC DNA]</scope>
    <source>
        <strain evidence="1 2">NBRC 108638</strain>
    </source>
</reference>
<gene>
    <name evidence="1" type="ORF">Prum_087070</name>
</gene>
<organism evidence="1 2">
    <name type="scientific">Phytohabitans rumicis</name>
    <dbReference type="NCBI Taxonomy" id="1076125"/>
    <lineage>
        <taxon>Bacteria</taxon>
        <taxon>Bacillati</taxon>
        <taxon>Actinomycetota</taxon>
        <taxon>Actinomycetes</taxon>
        <taxon>Micromonosporales</taxon>
        <taxon>Micromonosporaceae</taxon>
    </lineage>
</organism>
<protein>
    <submittedName>
        <fullName evidence="1">Uncharacterized protein</fullName>
    </submittedName>
</protein>